<dbReference type="Proteomes" id="UP001186974">
    <property type="component" value="Unassembled WGS sequence"/>
</dbReference>
<protein>
    <submittedName>
        <fullName evidence="1">Uncharacterized protein</fullName>
    </submittedName>
</protein>
<evidence type="ECO:0000313" key="2">
    <source>
        <dbReference type="Proteomes" id="UP001186974"/>
    </source>
</evidence>
<reference evidence="1" key="1">
    <citation type="submission" date="2024-09" db="EMBL/GenBank/DDBJ databases">
        <title>Black Yeasts Isolated from many extreme environments.</title>
        <authorList>
            <person name="Coleine C."/>
            <person name="Stajich J.E."/>
            <person name="Selbmann L."/>
        </authorList>
    </citation>
    <scope>NUCLEOTIDE SEQUENCE</scope>
    <source>
        <strain evidence="1">CCFEE 5737</strain>
    </source>
</reference>
<comment type="caution">
    <text evidence="1">The sequence shown here is derived from an EMBL/GenBank/DDBJ whole genome shotgun (WGS) entry which is preliminary data.</text>
</comment>
<proteinExistence type="predicted"/>
<sequence>MLFKSLNLARQSLVKTFQHGTAQTLVAASQSSQIAQSHPFGNFSKQVNAKRESHQHALPGQHQPTAGLKPGQHDPTDSGLAAYYAAWQKHQKVGEHEWQQFQFRKRIEFNVHSKETEVSNKQEPAVAEDVSEGPALPERAGVERAYSTSAVDDFRRVIGIEEEANIAKVDAAIAEEIIKAKDAASLIDTTQSETVSHTLSPKSADTLQSSLFSEDTKATSVLEFGHFAEQLQVLAAEQQYAEIPAVFEHMLASNVKPTSYAYNALLLAAINLPRAKHQVVPKALDVYSDMLRRK</sequence>
<dbReference type="EMBL" id="JAWDJW010012400">
    <property type="protein sequence ID" value="KAK3044121.1"/>
    <property type="molecule type" value="Genomic_DNA"/>
</dbReference>
<organism evidence="1 2">
    <name type="scientific">Coniosporium uncinatum</name>
    <dbReference type="NCBI Taxonomy" id="93489"/>
    <lineage>
        <taxon>Eukaryota</taxon>
        <taxon>Fungi</taxon>
        <taxon>Dikarya</taxon>
        <taxon>Ascomycota</taxon>
        <taxon>Pezizomycotina</taxon>
        <taxon>Dothideomycetes</taxon>
        <taxon>Dothideomycetes incertae sedis</taxon>
        <taxon>Coniosporium</taxon>
    </lineage>
</organism>
<accession>A0ACC3CSQ7</accession>
<evidence type="ECO:0000313" key="1">
    <source>
        <dbReference type="EMBL" id="KAK3044121.1"/>
    </source>
</evidence>
<name>A0ACC3CSQ7_9PEZI</name>
<gene>
    <name evidence="1" type="ORF">LTS18_002128</name>
</gene>
<feature type="non-terminal residue" evidence="1">
    <location>
        <position position="294"/>
    </location>
</feature>
<keyword evidence="2" id="KW-1185">Reference proteome</keyword>